<reference evidence="2 3" key="1">
    <citation type="submission" date="2019-11" db="EMBL/GenBank/DDBJ databases">
        <authorList>
            <person name="Holert J."/>
        </authorList>
    </citation>
    <scope>NUCLEOTIDE SEQUENCE [LARGE SCALE GENOMIC DNA]</scope>
    <source>
        <strain evidence="2">BC8_1</strain>
    </source>
</reference>
<name>A0A5S9R1M2_MYCVN</name>
<gene>
    <name evidence="2" type="ORF">AELLOGFF_05189</name>
</gene>
<accession>A0A5S9R1M2</accession>
<protein>
    <submittedName>
        <fullName evidence="2">Uncharacterized protein</fullName>
    </submittedName>
</protein>
<organism evidence="2 3">
    <name type="scientific">Mycolicibacterium vanbaalenii</name>
    <name type="common">Mycobacterium vanbaalenii</name>
    <dbReference type="NCBI Taxonomy" id="110539"/>
    <lineage>
        <taxon>Bacteria</taxon>
        <taxon>Bacillati</taxon>
        <taxon>Actinomycetota</taxon>
        <taxon>Actinomycetes</taxon>
        <taxon>Mycobacteriales</taxon>
        <taxon>Mycobacteriaceae</taxon>
        <taxon>Mycolicibacterium</taxon>
    </lineage>
</organism>
<feature type="region of interest" description="Disordered" evidence="1">
    <location>
        <begin position="139"/>
        <end position="171"/>
    </location>
</feature>
<sequence length="358" mass="39410">MSHPPRHRRDEGNSQPPRLAPERHAPFDPACPEAAQHGEGATRKTALRGPSGIPGGWPRKASPVPGDEPYLRLVLAVSSPSKGLHLINQPTDERTRQVRRKAQQNMATATEDKMPSLGIELLERPAVGGVADQTPAPRENAARLSDGTGLFRAPGDPVLDMGSDGDDVGRSSRDQAICDMLDAAHGFLVRKIEASHKPRRVTCEVCEGPLPTPGADPDWLCQYYDETRPASVSCNCGWCLSYQDYLAGKYKPQGGRPRQRCGSRVCEREADKLRKRRKRAGLAIQDHLVPAAEPPVREALAAEEPRIASSPTPKQRDDNPPHVWNRPRRRNEPNWWLSCQVRRGLVLPGGSLSEKLPN</sequence>
<evidence type="ECO:0000256" key="1">
    <source>
        <dbReference type="SAM" id="MobiDB-lite"/>
    </source>
</evidence>
<proteinExistence type="predicted"/>
<evidence type="ECO:0000313" key="2">
    <source>
        <dbReference type="EMBL" id="CAA0127423.1"/>
    </source>
</evidence>
<keyword evidence="3" id="KW-1185">Reference proteome</keyword>
<dbReference type="EMBL" id="CACSIP010000030">
    <property type="protein sequence ID" value="CAA0127423.1"/>
    <property type="molecule type" value="Genomic_DNA"/>
</dbReference>
<feature type="region of interest" description="Disordered" evidence="1">
    <location>
        <begin position="304"/>
        <end position="327"/>
    </location>
</feature>
<feature type="region of interest" description="Disordered" evidence="1">
    <location>
        <begin position="1"/>
        <end position="67"/>
    </location>
</feature>
<evidence type="ECO:0000313" key="3">
    <source>
        <dbReference type="Proteomes" id="UP000430146"/>
    </source>
</evidence>
<dbReference type="AlphaFoldDB" id="A0A5S9R1M2"/>
<dbReference type="Proteomes" id="UP000430146">
    <property type="component" value="Unassembled WGS sequence"/>
</dbReference>